<evidence type="ECO:0000313" key="5">
    <source>
        <dbReference type="EMBL" id="MBB6473723.1"/>
    </source>
</evidence>
<comment type="caution">
    <text evidence="5">The sequence shown here is derived from an EMBL/GenBank/DDBJ whole genome shotgun (WGS) entry which is preliminary data.</text>
</comment>
<dbReference type="InterPro" id="IPR001647">
    <property type="entry name" value="HTH_TetR"/>
</dbReference>
<proteinExistence type="predicted"/>
<keyword evidence="1 2" id="KW-0238">DNA-binding</keyword>
<feature type="region of interest" description="Disordered" evidence="3">
    <location>
        <begin position="197"/>
        <end position="225"/>
    </location>
</feature>
<dbReference type="PROSITE" id="PS50977">
    <property type="entry name" value="HTH_TETR_2"/>
    <property type="match status" value="1"/>
</dbReference>
<feature type="DNA-binding region" description="H-T-H motif" evidence="2">
    <location>
        <begin position="36"/>
        <end position="55"/>
    </location>
</feature>
<dbReference type="Proteomes" id="UP000555564">
    <property type="component" value="Unassembled WGS sequence"/>
</dbReference>
<organism evidence="5 6">
    <name type="scientific">Sphaerisporangium rubeum</name>
    <dbReference type="NCBI Taxonomy" id="321317"/>
    <lineage>
        <taxon>Bacteria</taxon>
        <taxon>Bacillati</taxon>
        <taxon>Actinomycetota</taxon>
        <taxon>Actinomycetes</taxon>
        <taxon>Streptosporangiales</taxon>
        <taxon>Streptosporangiaceae</taxon>
        <taxon>Sphaerisporangium</taxon>
    </lineage>
</organism>
<name>A0A7X0IEY3_9ACTN</name>
<dbReference type="AlphaFoldDB" id="A0A7X0IEY3"/>
<evidence type="ECO:0000256" key="2">
    <source>
        <dbReference type="PROSITE-ProRule" id="PRU00335"/>
    </source>
</evidence>
<evidence type="ECO:0000313" key="6">
    <source>
        <dbReference type="Proteomes" id="UP000555564"/>
    </source>
</evidence>
<sequence>MTTPYESTGRTAQKSRTRHALVAATQDLLAAGHTPKVEDAAQRAGISRTTAYRYFPNQRSLLLAARPTISPDSLLPPDAPVDPKQRLDALMTAFTRYNFTWEPQLRTSLRLSLEPDAHQPVLRQGRAIGWIAEALTPLRDSHPHVDIHRLAVAIRSATGIETLVWLLDIAGYTHEQAADTVKATAQALLDAAITGDASTGSVQPGATPPAERGSGSQSAQYSRGGFRGGAAVTGAGPEVDQFGVAGGGGGFA</sequence>
<evidence type="ECO:0000256" key="1">
    <source>
        <dbReference type="ARBA" id="ARBA00023125"/>
    </source>
</evidence>
<feature type="domain" description="HTH tetR-type" evidence="4">
    <location>
        <begin position="15"/>
        <end position="73"/>
    </location>
</feature>
<evidence type="ECO:0000259" key="4">
    <source>
        <dbReference type="PROSITE" id="PS50977"/>
    </source>
</evidence>
<dbReference type="SUPFAM" id="SSF46689">
    <property type="entry name" value="Homeodomain-like"/>
    <property type="match status" value="1"/>
</dbReference>
<protein>
    <submittedName>
        <fullName evidence="5">AcrR family transcriptional regulator</fullName>
    </submittedName>
</protein>
<evidence type="ECO:0000256" key="3">
    <source>
        <dbReference type="SAM" id="MobiDB-lite"/>
    </source>
</evidence>
<dbReference type="Gene3D" id="1.10.357.10">
    <property type="entry name" value="Tetracycline Repressor, domain 2"/>
    <property type="match status" value="1"/>
</dbReference>
<dbReference type="GO" id="GO:0003677">
    <property type="term" value="F:DNA binding"/>
    <property type="evidence" value="ECO:0007669"/>
    <property type="project" value="UniProtKB-UniRule"/>
</dbReference>
<accession>A0A7X0IEY3</accession>
<dbReference type="EMBL" id="JACHIU010000001">
    <property type="protein sequence ID" value="MBB6473723.1"/>
    <property type="molecule type" value="Genomic_DNA"/>
</dbReference>
<keyword evidence="6" id="KW-1185">Reference proteome</keyword>
<dbReference type="InterPro" id="IPR009057">
    <property type="entry name" value="Homeodomain-like_sf"/>
</dbReference>
<dbReference type="RefSeq" id="WP_184981677.1">
    <property type="nucleotide sequence ID" value="NZ_BAAALO010000035.1"/>
</dbReference>
<reference evidence="5 6" key="1">
    <citation type="submission" date="2020-08" db="EMBL/GenBank/DDBJ databases">
        <title>Sequencing the genomes of 1000 actinobacteria strains.</title>
        <authorList>
            <person name="Klenk H.-P."/>
        </authorList>
    </citation>
    <scope>NUCLEOTIDE SEQUENCE [LARGE SCALE GENOMIC DNA]</scope>
    <source>
        <strain evidence="5 6">DSM 44936</strain>
    </source>
</reference>
<gene>
    <name evidence="5" type="ORF">BJ992_003154</name>
</gene>